<dbReference type="Pfam" id="PF01152">
    <property type="entry name" value="Bac_globin"/>
    <property type="match status" value="1"/>
</dbReference>
<evidence type="ECO:0000313" key="6">
    <source>
        <dbReference type="Proteomes" id="UP000594688"/>
    </source>
</evidence>
<evidence type="ECO:0000313" key="5">
    <source>
        <dbReference type="EMBL" id="QPJ61557.1"/>
    </source>
</evidence>
<keyword evidence="2" id="KW-0349">Heme</keyword>
<dbReference type="EMBL" id="CP048685">
    <property type="protein sequence ID" value="QPJ61557.1"/>
    <property type="molecule type" value="Genomic_DNA"/>
</dbReference>
<evidence type="ECO:0000256" key="4">
    <source>
        <dbReference type="ARBA" id="ARBA00023004"/>
    </source>
</evidence>
<dbReference type="CDD" id="cd08916">
    <property type="entry name" value="TrHb3_P"/>
    <property type="match status" value="1"/>
</dbReference>
<dbReference type="InterPro" id="IPR009050">
    <property type="entry name" value="Globin-like_sf"/>
</dbReference>
<dbReference type="GO" id="GO:0019825">
    <property type="term" value="F:oxygen binding"/>
    <property type="evidence" value="ECO:0007669"/>
    <property type="project" value="InterPro"/>
</dbReference>
<dbReference type="InterPro" id="IPR001486">
    <property type="entry name" value="Hemoglobin_trunc"/>
</dbReference>
<dbReference type="SUPFAM" id="SSF46458">
    <property type="entry name" value="Globin-like"/>
    <property type="match status" value="1"/>
</dbReference>
<dbReference type="GO" id="GO:0046872">
    <property type="term" value="F:metal ion binding"/>
    <property type="evidence" value="ECO:0007669"/>
    <property type="project" value="UniProtKB-KW"/>
</dbReference>
<evidence type="ECO:0000256" key="2">
    <source>
        <dbReference type="ARBA" id="ARBA00022617"/>
    </source>
</evidence>
<protein>
    <submittedName>
        <fullName evidence="5">Group III truncated hemoglobin</fullName>
    </submittedName>
</protein>
<keyword evidence="3" id="KW-0479">Metal-binding</keyword>
<accession>A0A7T0BVH3</accession>
<proteinExistence type="predicted"/>
<dbReference type="KEGG" id="nli:G3M70_06515"/>
<dbReference type="AlphaFoldDB" id="A0A7T0BVH3"/>
<name>A0A7T0BVH3_9BACT</name>
<dbReference type="InterPro" id="IPR012292">
    <property type="entry name" value="Globin/Proto"/>
</dbReference>
<keyword evidence="1" id="KW-0813">Transport</keyword>
<gene>
    <name evidence="5" type="ORF">G3M70_06515</name>
</gene>
<dbReference type="Gene3D" id="1.10.490.10">
    <property type="entry name" value="Globins"/>
    <property type="match status" value="1"/>
</dbReference>
<reference evidence="5 6" key="1">
    <citation type="submission" date="2020-02" db="EMBL/GenBank/DDBJ databases">
        <title>Genomic and physiological characterization of two novel Nitrospinaceae genera.</title>
        <authorList>
            <person name="Mueller A.J."/>
            <person name="Jung M.-Y."/>
            <person name="Strachan C.R."/>
            <person name="Herbold C.W."/>
            <person name="Kirkegaard R.H."/>
            <person name="Daims H."/>
        </authorList>
    </citation>
    <scope>NUCLEOTIDE SEQUENCE [LARGE SCALE GENOMIC DNA]</scope>
    <source>
        <strain evidence="5">EB</strain>
    </source>
</reference>
<evidence type="ECO:0000256" key="3">
    <source>
        <dbReference type="ARBA" id="ARBA00022723"/>
    </source>
</evidence>
<evidence type="ECO:0000256" key="1">
    <source>
        <dbReference type="ARBA" id="ARBA00022448"/>
    </source>
</evidence>
<dbReference type="GO" id="GO:0020037">
    <property type="term" value="F:heme binding"/>
    <property type="evidence" value="ECO:0007669"/>
    <property type="project" value="InterPro"/>
</dbReference>
<dbReference type="Proteomes" id="UP000594688">
    <property type="component" value="Chromosome"/>
</dbReference>
<organism evidence="5 6">
    <name type="scientific">Candidatus Nitronauta litoralis</name>
    <dbReference type="NCBI Taxonomy" id="2705533"/>
    <lineage>
        <taxon>Bacteria</taxon>
        <taxon>Pseudomonadati</taxon>
        <taxon>Nitrospinota/Tectimicrobiota group</taxon>
        <taxon>Nitrospinota</taxon>
        <taxon>Nitrospinia</taxon>
        <taxon>Nitrospinales</taxon>
        <taxon>Nitrospinaceae</taxon>
        <taxon>Candidatus Nitronauta</taxon>
    </lineage>
</organism>
<keyword evidence="4" id="KW-0408">Iron</keyword>
<sequence length="130" mass="15116">MESRISISNSKREDLDSPENIKVLVDAFYTRVQQNEILAPVFDQTINDWSEHLPKMYLFWESLLFGTGEYSGNPFQKHVVLPIEAQHFQTWLQLFLKTVDQYFEGEKANQAKESAKTIAKIFQRKMGIAS</sequence>